<dbReference type="GeneID" id="24097276"/>
<name>J4GPA3_9APHY</name>
<gene>
    <name evidence="11" type="ORF">FIBRA_04460</name>
</gene>
<feature type="signal peptide" evidence="10">
    <location>
        <begin position="1"/>
        <end position="21"/>
    </location>
</feature>
<feature type="transmembrane region" description="Helical" evidence="9">
    <location>
        <begin position="203"/>
        <end position="223"/>
    </location>
</feature>
<dbReference type="OrthoDB" id="67566at2759"/>
<evidence type="ECO:0000256" key="5">
    <source>
        <dbReference type="ARBA" id="ARBA00022729"/>
    </source>
</evidence>
<comment type="subcellular location">
    <subcellularLocation>
        <location evidence="2">Endoplasmic reticulum membrane</location>
        <topology evidence="2">Multi-pass membrane protein</topology>
    </subcellularLocation>
</comment>
<dbReference type="RefSeq" id="XP_012181648.1">
    <property type="nucleotide sequence ID" value="XM_012326258.1"/>
</dbReference>
<dbReference type="EMBL" id="HE797078">
    <property type="protein sequence ID" value="CCM02365.1"/>
    <property type="molecule type" value="Genomic_DNA"/>
</dbReference>
<feature type="transmembrane region" description="Helical" evidence="9">
    <location>
        <begin position="252"/>
        <end position="272"/>
    </location>
</feature>
<dbReference type="PANTHER" id="PTHR12692:SF0">
    <property type="entry name" value="GH11935P"/>
    <property type="match status" value="1"/>
</dbReference>
<dbReference type="InterPro" id="IPR036249">
    <property type="entry name" value="Thioredoxin-like_sf"/>
</dbReference>
<sequence length="315" mass="35148">MLLPLFALFFLPFCFAASADAEHTKLVKLAAANNGVVRLDENIYNIITSPKRTWSASIQFTALDKKRRCSPCKDFDPSFSAVAKAWSTVPASERDSHFFATIDFDEAMPVFQQLGIQSAPIVQVYPAADGSRRPASGRISPTLLDFSQGFDAAPLAEQLSAYTPVPIPYKAPIDFARIGSYLLIVLASAVTLRFIYPVLQSRWTWAAITVITSLVMTSGFMFVRIRGMPHSGPGGQWVAQGFQSQFGQEVQVVFMIYGTLSAGFLMLTLIVPNQKNPQRQRMQVYLWCGVIFVMYSVLVSLFREKNRNYPFKLLL</sequence>
<dbReference type="Proteomes" id="UP000006352">
    <property type="component" value="Unassembled WGS sequence"/>
</dbReference>
<evidence type="ECO:0000313" key="11">
    <source>
        <dbReference type="EMBL" id="CCM02365.1"/>
    </source>
</evidence>
<dbReference type="AlphaFoldDB" id="J4GPA3"/>
<evidence type="ECO:0000256" key="10">
    <source>
        <dbReference type="SAM" id="SignalP"/>
    </source>
</evidence>
<accession>J4GPA3</accession>
<evidence type="ECO:0000256" key="1">
    <source>
        <dbReference type="ARBA" id="ARBA00002791"/>
    </source>
</evidence>
<feature type="transmembrane region" description="Helical" evidence="9">
    <location>
        <begin position="178"/>
        <end position="196"/>
    </location>
</feature>
<keyword evidence="6" id="KW-0256">Endoplasmic reticulum</keyword>
<evidence type="ECO:0000256" key="7">
    <source>
        <dbReference type="ARBA" id="ARBA00022989"/>
    </source>
</evidence>
<evidence type="ECO:0000313" key="12">
    <source>
        <dbReference type="Proteomes" id="UP000006352"/>
    </source>
</evidence>
<keyword evidence="4 9" id="KW-0812">Transmembrane</keyword>
<dbReference type="PANTHER" id="PTHR12692">
    <property type="entry name" value="DOLICHYL-DIPHOSPHOOLIGOSACCHARIDE--PROTEIN GLYCOSYLTRANSFERASE-RELATED"/>
    <property type="match status" value="1"/>
</dbReference>
<dbReference type="Pfam" id="PF04756">
    <property type="entry name" value="OST3_OST6"/>
    <property type="match status" value="1"/>
</dbReference>
<keyword evidence="5 10" id="KW-0732">Signal</keyword>
<dbReference type="Gene3D" id="3.40.30.10">
    <property type="entry name" value="Glutaredoxin"/>
    <property type="match status" value="1"/>
</dbReference>
<dbReference type="InterPro" id="IPR021149">
    <property type="entry name" value="OligosaccharylTrfase_OST3/OST6"/>
</dbReference>
<evidence type="ECO:0008006" key="13">
    <source>
        <dbReference type="Google" id="ProtNLM"/>
    </source>
</evidence>
<dbReference type="FunCoup" id="J4GPA3">
    <property type="interactions" value="193"/>
</dbReference>
<keyword evidence="7 9" id="KW-1133">Transmembrane helix</keyword>
<protein>
    <recommendedName>
        <fullName evidence="13">Oligosaccharyl transferase subunit OST3/OST6 family</fullName>
    </recommendedName>
</protein>
<keyword evidence="12" id="KW-1185">Reference proteome</keyword>
<evidence type="ECO:0000256" key="4">
    <source>
        <dbReference type="ARBA" id="ARBA00022692"/>
    </source>
</evidence>
<dbReference type="SUPFAM" id="SSF52833">
    <property type="entry name" value="Thioredoxin-like"/>
    <property type="match status" value="1"/>
</dbReference>
<comment type="similarity">
    <text evidence="3">Belongs to the OST3/OST6 family.</text>
</comment>
<reference evidence="11 12" key="1">
    <citation type="journal article" date="2012" name="Appl. Environ. Microbiol.">
        <title>Short-read sequencing for genomic analysis of the brown rot fungus Fibroporia radiculosa.</title>
        <authorList>
            <person name="Tang J.D."/>
            <person name="Perkins A.D."/>
            <person name="Sonstegard T.S."/>
            <person name="Schroeder S.G."/>
            <person name="Burgess S.C."/>
            <person name="Diehl S.V."/>
        </authorList>
    </citation>
    <scope>NUCLEOTIDE SEQUENCE [LARGE SCALE GENOMIC DNA]</scope>
    <source>
        <strain evidence="11 12">TFFH 294</strain>
    </source>
</reference>
<dbReference type="STRING" id="599839.J4GPA3"/>
<dbReference type="InParanoid" id="J4GPA3"/>
<dbReference type="HOGENOM" id="CLU_052855_1_2_1"/>
<evidence type="ECO:0000256" key="2">
    <source>
        <dbReference type="ARBA" id="ARBA00004477"/>
    </source>
</evidence>
<dbReference type="CDD" id="cd02947">
    <property type="entry name" value="TRX_family"/>
    <property type="match status" value="1"/>
</dbReference>
<dbReference type="GO" id="GO:0018279">
    <property type="term" value="P:protein N-linked glycosylation via asparagine"/>
    <property type="evidence" value="ECO:0007669"/>
    <property type="project" value="TreeGrafter"/>
</dbReference>
<comment type="function">
    <text evidence="1">Subunit of the oligosaccharyl transferase (OST) complex that catalyzes the initial transfer of a defined glycan (Glc(3)Man(9)GlcNAc(2) in eukaryotes) from the lipid carrier dolichol-pyrophosphate to an asparagine residue within an Asn-X-Ser/Thr consensus motif in nascent polypeptide chains, the first step in protein N-glycosylation. N-glycosylation occurs cotranslationally and the complex associates with the Sec61 complex at the channel-forming translocon complex that mediates protein translocation across the endoplasmic reticulum (ER). All subunits are required for a maximal enzyme activity.</text>
</comment>
<evidence type="ECO:0000256" key="9">
    <source>
        <dbReference type="SAM" id="Phobius"/>
    </source>
</evidence>
<evidence type="ECO:0000256" key="8">
    <source>
        <dbReference type="ARBA" id="ARBA00023136"/>
    </source>
</evidence>
<feature type="chain" id="PRO_5003779054" description="Oligosaccharyl transferase subunit OST3/OST6 family" evidence="10">
    <location>
        <begin position="22"/>
        <end position="315"/>
    </location>
</feature>
<evidence type="ECO:0000256" key="6">
    <source>
        <dbReference type="ARBA" id="ARBA00022824"/>
    </source>
</evidence>
<organism evidence="11 12">
    <name type="scientific">Fibroporia radiculosa</name>
    <dbReference type="NCBI Taxonomy" id="599839"/>
    <lineage>
        <taxon>Eukaryota</taxon>
        <taxon>Fungi</taxon>
        <taxon>Dikarya</taxon>
        <taxon>Basidiomycota</taxon>
        <taxon>Agaricomycotina</taxon>
        <taxon>Agaricomycetes</taxon>
        <taxon>Polyporales</taxon>
        <taxon>Fibroporiaceae</taxon>
        <taxon>Fibroporia</taxon>
    </lineage>
</organism>
<feature type="transmembrane region" description="Helical" evidence="9">
    <location>
        <begin position="284"/>
        <end position="302"/>
    </location>
</feature>
<dbReference type="GO" id="GO:0008250">
    <property type="term" value="C:oligosaccharyltransferase complex"/>
    <property type="evidence" value="ECO:0007669"/>
    <property type="project" value="TreeGrafter"/>
</dbReference>
<proteinExistence type="inferred from homology"/>
<keyword evidence="8 9" id="KW-0472">Membrane</keyword>
<evidence type="ECO:0000256" key="3">
    <source>
        <dbReference type="ARBA" id="ARBA00009561"/>
    </source>
</evidence>